<organism evidence="3 4">
    <name type="scientific">Dokdonella immobilis</name>
    <dbReference type="NCBI Taxonomy" id="578942"/>
    <lineage>
        <taxon>Bacteria</taxon>
        <taxon>Pseudomonadati</taxon>
        <taxon>Pseudomonadota</taxon>
        <taxon>Gammaproteobacteria</taxon>
        <taxon>Lysobacterales</taxon>
        <taxon>Rhodanobacteraceae</taxon>
        <taxon>Dokdonella</taxon>
    </lineage>
</organism>
<dbReference type="AlphaFoldDB" id="A0A1I5AGG8"/>
<evidence type="ECO:0000313" key="3">
    <source>
        <dbReference type="EMBL" id="SFN61309.1"/>
    </source>
</evidence>
<dbReference type="STRING" id="578942.SAMN05216289_13715"/>
<evidence type="ECO:0000313" key="4">
    <source>
        <dbReference type="Proteomes" id="UP000198575"/>
    </source>
</evidence>
<feature type="domain" description="PhoD-like phosphatase metallophosphatase" evidence="1">
    <location>
        <begin position="144"/>
        <end position="563"/>
    </location>
</feature>
<dbReference type="InterPro" id="IPR032093">
    <property type="entry name" value="PhoD_N"/>
</dbReference>
<sequence>MPNITRRQFLAVAAAIGAELAWSRQAPAASKVTWHERRDLYAEGVASAEPDSDSVILWTRRPFANAERGRLTVEVAEDAAFTRVLSQRAVTVLAESDWTCRVLAAGLAPATEYWYRFTDDEGNGSRIGRTLTAPRERDGRPVRFAFVSCQSVNEGAQNAYRRMIHEDEKAPRSAQLGFVLHLGDFIYEVVEYPDEIKTRYDRTIYDIGRIPDSRKVLDFHVPTTLEGYRHVYRAYLRDPDIQDARARFPFVCMWDNHEFSWLGWQGHIRYPGEAEPAQALKVAANQAWFEYIPARIKKASGPGLDRFDAPKVVNAPIETYDENGLGVEPNNLKAIESLIAYRAYRYGRHVELVITDRFSFRMRDPTDRPEASTLGSADFLGMFPEEAMRIIDGGRAYADGKPPQNLSDGIVSIPNFRKDEAPVTILGKTQKAWFKKTLAHSRATWKIWAATGGTLDWRADPQNLPEGLGKPWPVSGYAGFGGDDFGTAYHERAELYDFVRDQRITGFAVVSGDRHSFWAGYAAKALPPRDFEPVGIAFVTGSISAPGMVEAQEHKLRKDHPLRPLFLAEAPGQQRTQATVNLTLHRGVRSALEYAKSGDLAAAKALTNPDLSPHLEFIDMGGHGYSVVSASAEAMQTEFVCIPRPIRRSTSPDGGELRYRVVHTANLWKSGEKPRLEQKVLEGDAELST</sequence>
<dbReference type="InterPro" id="IPR018946">
    <property type="entry name" value="PhoD-like_MPP"/>
</dbReference>
<reference evidence="3 4" key="1">
    <citation type="submission" date="2016-10" db="EMBL/GenBank/DDBJ databases">
        <authorList>
            <person name="de Groot N.N."/>
        </authorList>
    </citation>
    <scope>NUCLEOTIDE SEQUENCE [LARGE SCALE GENOMIC DNA]</scope>
    <source>
        <strain evidence="3 4">CGMCC 1.7659</strain>
    </source>
</reference>
<dbReference type="InterPro" id="IPR052900">
    <property type="entry name" value="Phospholipid_Metab_Enz"/>
</dbReference>
<dbReference type="InterPro" id="IPR038607">
    <property type="entry name" value="PhoD-like_sf"/>
</dbReference>
<dbReference type="SUPFAM" id="SSF56300">
    <property type="entry name" value="Metallo-dependent phosphatases"/>
    <property type="match status" value="1"/>
</dbReference>
<dbReference type="PANTHER" id="PTHR43606:SF2">
    <property type="entry name" value="ALKALINE PHOSPHATASE FAMILY PROTEIN (AFU_ORTHOLOGUE AFUA_5G03860)"/>
    <property type="match status" value="1"/>
</dbReference>
<gene>
    <name evidence="3" type="ORF">SAMN05216289_13715</name>
</gene>
<dbReference type="EMBL" id="FOVF01000037">
    <property type="protein sequence ID" value="SFN61309.1"/>
    <property type="molecule type" value="Genomic_DNA"/>
</dbReference>
<name>A0A1I5AGG8_9GAMM</name>
<dbReference type="Proteomes" id="UP000198575">
    <property type="component" value="Unassembled WGS sequence"/>
</dbReference>
<dbReference type="Gene3D" id="3.60.21.70">
    <property type="entry name" value="PhoD-like phosphatase"/>
    <property type="match status" value="1"/>
</dbReference>
<dbReference type="PANTHER" id="PTHR43606">
    <property type="entry name" value="PHOSPHATASE, PUTATIVE (AFU_ORTHOLOGUE AFUA_6G08710)-RELATED"/>
    <property type="match status" value="1"/>
</dbReference>
<dbReference type="InterPro" id="IPR029052">
    <property type="entry name" value="Metallo-depent_PP-like"/>
</dbReference>
<accession>A0A1I5AGG8</accession>
<feature type="domain" description="Phospholipase D N-terminal" evidence="2">
    <location>
        <begin position="44"/>
        <end position="132"/>
    </location>
</feature>
<dbReference type="InterPro" id="IPR006311">
    <property type="entry name" value="TAT_signal"/>
</dbReference>
<dbReference type="Gene3D" id="2.60.40.380">
    <property type="entry name" value="Purple acid phosphatase-like, N-terminal"/>
    <property type="match status" value="1"/>
</dbReference>
<dbReference type="Pfam" id="PF16655">
    <property type="entry name" value="PhoD_N"/>
    <property type="match status" value="1"/>
</dbReference>
<dbReference type="Pfam" id="PF09423">
    <property type="entry name" value="PhoD"/>
    <property type="match status" value="1"/>
</dbReference>
<evidence type="ECO:0000259" key="2">
    <source>
        <dbReference type="Pfam" id="PF16655"/>
    </source>
</evidence>
<dbReference type="PROSITE" id="PS51318">
    <property type="entry name" value="TAT"/>
    <property type="match status" value="1"/>
</dbReference>
<dbReference type="RefSeq" id="WP_175498176.1">
    <property type="nucleotide sequence ID" value="NZ_FOVF01000037.1"/>
</dbReference>
<protein>
    <submittedName>
        <fullName evidence="3">Alkaline phosphatase D</fullName>
    </submittedName>
</protein>
<evidence type="ECO:0000259" key="1">
    <source>
        <dbReference type="Pfam" id="PF09423"/>
    </source>
</evidence>
<keyword evidence="4" id="KW-1185">Reference proteome</keyword>
<proteinExistence type="predicted"/>